<evidence type="ECO:0000313" key="10">
    <source>
        <dbReference type="Proteomes" id="UP001140094"/>
    </source>
</evidence>
<keyword evidence="4" id="KW-1133">Transmembrane helix</keyword>
<accession>A0A9W8HY25</accession>
<dbReference type="InterPro" id="IPR033122">
    <property type="entry name" value="LETM1-like_RBD"/>
</dbReference>
<evidence type="ECO:0000313" key="9">
    <source>
        <dbReference type="EMBL" id="KAJ2804991.1"/>
    </source>
</evidence>
<dbReference type="AlphaFoldDB" id="A0A9W8HY25"/>
<keyword evidence="6" id="KW-0472">Membrane</keyword>
<keyword evidence="2" id="KW-0812">Transmembrane</keyword>
<dbReference type="Proteomes" id="UP001140094">
    <property type="component" value="Unassembled WGS sequence"/>
</dbReference>
<keyword evidence="3" id="KW-0999">Mitochondrion inner membrane</keyword>
<evidence type="ECO:0000256" key="6">
    <source>
        <dbReference type="ARBA" id="ARBA00023136"/>
    </source>
</evidence>
<evidence type="ECO:0000259" key="8">
    <source>
        <dbReference type="PROSITE" id="PS51758"/>
    </source>
</evidence>
<feature type="domain" description="Letm1 RBD" evidence="8">
    <location>
        <begin position="125"/>
        <end position="336"/>
    </location>
</feature>
<dbReference type="EMBL" id="JANBUO010000337">
    <property type="protein sequence ID" value="KAJ2804991.1"/>
    <property type="molecule type" value="Genomic_DNA"/>
</dbReference>
<comment type="subcellular location">
    <subcellularLocation>
        <location evidence="1">Mitochondrion inner membrane</location>
        <topology evidence="1">Single-pass membrane protein</topology>
    </subcellularLocation>
</comment>
<evidence type="ECO:0000256" key="1">
    <source>
        <dbReference type="ARBA" id="ARBA00004434"/>
    </source>
</evidence>
<keyword evidence="10" id="KW-1185">Reference proteome</keyword>
<proteinExistence type="predicted"/>
<sequence>MLARAAWQPLGMRQPMNCFGRTLVVRGGSKLYAGNLHTTAAVRTSDKPEEEAKPVDMPAARVDPTLPGQSLTLMKKIKAYLAFYKTGVKELWGNMKAVDGIDSRISAGEIVSRAEFQIYLRNPADRLRVVPFGLLLIVLPEAIPLLLALFPGMCPSTCITYGAIVKMAAKRDAARQNLHVAALQRIEKAGLEPSDFGTAEDLARAAGRGNSIFQLEQLDAANVRLLCRFLGIGGVFSGLFVGQLRSGLRRRLDNIAIDDAMLAREQLVEQLELAELLRACQERGIPSTQLSEPQLRESLGKWVELTQAHARTIGMMPIAWSRLALLDRSVENNLAR</sequence>
<evidence type="ECO:0000256" key="5">
    <source>
        <dbReference type="ARBA" id="ARBA00023128"/>
    </source>
</evidence>
<gene>
    <name evidence="9" type="ORF">H4R20_002275</name>
</gene>
<dbReference type="OrthoDB" id="73691at2759"/>
<dbReference type="InterPro" id="IPR044202">
    <property type="entry name" value="LETM1/MDM38-like"/>
</dbReference>
<organism evidence="9 10">
    <name type="scientific">Coemansia guatemalensis</name>
    <dbReference type="NCBI Taxonomy" id="2761395"/>
    <lineage>
        <taxon>Eukaryota</taxon>
        <taxon>Fungi</taxon>
        <taxon>Fungi incertae sedis</taxon>
        <taxon>Zoopagomycota</taxon>
        <taxon>Kickxellomycotina</taxon>
        <taxon>Kickxellomycetes</taxon>
        <taxon>Kickxellales</taxon>
        <taxon>Kickxellaceae</taxon>
        <taxon>Coemansia</taxon>
    </lineage>
</organism>
<reference evidence="9" key="1">
    <citation type="submission" date="2022-07" db="EMBL/GenBank/DDBJ databases">
        <title>Phylogenomic reconstructions and comparative analyses of Kickxellomycotina fungi.</title>
        <authorList>
            <person name="Reynolds N.K."/>
            <person name="Stajich J.E."/>
            <person name="Barry K."/>
            <person name="Grigoriev I.V."/>
            <person name="Crous P."/>
            <person name="Smith M.E."/>
        </authorList>
    </citation>
    <scope>NUCLEOTIDE SEQUENCE</scope>
    <source>
        <strain evidence="9">NRRL 1565</strain>
    </source>
</reference>
<evidence type="ECO:0000256" key="4">
    <source>
        <dbReference type="ARBA" id="ARBA00022989"/>
    </source>
</evidence>
<evidence type="ECO:0000256" key="2">
    <source>
        <dbReference type="ARBA" id="ARBA00022692"/>
    </source>
</evidence>
<dbReference type="GO" id="GO:0030003">
    <property type="term" value="P:intracellular monoatomic cation homeostasis"/>
    <property type="evidence" value="ECO:0007669"/>
    <property type="project" value="TreeGrafter"/>
</dbReference>
<comment type="caution">
    <text evidence="9">The sequence shown here is derived from an EMBL/GenBank/DDBJ whole genome shotgun (WGS) entry which is preliminary data.</text>
</comment>
<name>A0A9W8HY25_9FUNG</name>
<dbReference type="GO" id="GO:0043022">
    <property type="term" value="F:ribosome binding"/>
    <property type="evidence" value="ECO:0007669"/>
    <property type="project" value="InterPro"/>
</dbReference>
<evidence type="ECO:0000256" key="3">
    <source>
        <dbReference type="ARBA" id="ARBA00022792"/>
    </source>
</evidence>
<evidence type="ECO:0000256" key="7">
    <source>
        <dbReference type="PROSITE-ProRule" id="PRU01094"/>
    </source>
</evidence>
<dbReference type="Pfam" id="PF07766">
    <property type="entry name" value="LETM1_RBD"/>
    <property type="match status" value="1"/>
</dbReference>
<keyword evidence="5 7" id="KW-0496">Mitochondrion</keyword>
<dbReference type="PROSITE" id="PS51758">
    <property type="entry name" value="LETM1_RBD"/>
    <property type="match status" value="1"/>
</dbReference>
<dbReference type="PANTHER" id="PTHR14009:SF1">
    <property type="entry name" value="MITOCHONDRIAL PROTON_CALCIUM EXCHANGER PROTEIN"/>
    <property type="match status" value="1"/>
</dbReference>
<dbReference type="PANTHER" id="PTHR14009">
    <property type="entry name" value="LEUCINE ZIPPER-EF-HAND CONTAINING TRANSMEMBRANE PROTEIN"/>
    <property type="match status" value="1"/>
</dbReference>
<protein>
    <recommendedName>
        <fullName evidence="8">Letm1 RBD domain-containing protein</fullName>
    </recommendedName>
</protein>
<dbReference type="GO" id="GO:0005743">
    <property type="term" value="C:mitochondrial inner membrane"/>
    <property type="evidence" value="ECO:0007669"/>
    <property type="project" value="UniProtKB-SubCell"/>
</dbReference>